<dbReference type="AlphaFoldDB" id="A0A5C3LUQ0"/>
<dbReference type="InterPro" id="IPR025110">
    <property type="entry name" value="AMP-bd_C"/>
</dbReference>
<keyword evidence="1" id="KW-1133">Transmembrane helix</keyword>
<feature type="transmembrane region" description="Helical" evidence="1">
    <location>
        <begin position="253"/>
        <end position="275"/>
    </location>
</feature>
<evidence type="ECO:0000259" key="3">
    <source>
        <dbReference type="Pfam" id="PF13193"/>
    </source>
</evidence>
<sequence length="572" mass="62897">MAEFQSPVQLPHIPDNLTIPQFILDIGSRQRPQRMADTPFFVEDATGRQIHFPEVHKRTSGLANALHRKWRIGTSDVVCLFSPNHIDYPIAIWAVHSLGGIITPANPSYTVEELIHQLNLTKSVMMIIHPSSLGTALKAAEAVGLAEDRIITFNQIDGLVNSTATVDELIAFGLNEKVEYKAQRLEPGEGKTKLAFLSFSSGTTGRPKAVEISHYAVIANVIQTATHYRVNDPLWKEKRMNPGDVGLAVLPFFHIYGLVVILHYLLFCGMSLVIVPKFNFPRFLRSIVLHRVSHLYLVPPQVVLLCKNPAAKDYNLDGIKFCNSGGAPLSGDLMKQLTQILPNAVIGQGYGLTETCTTVSSIPPDRRLGVIGAAGQLLPGLIARVVKEDGTLAAEGEQGELIVKGPSMALGYFNNLEATKETFVNGWVHTGDEVMIKDLQVYVVDRLKEIMKVRGFQVAPAELEGHLLLHPDVADACVVGVPDDYSGEVPLAFIVPTPSALNHIIRNATEANTLKRSIAKHVSEVKISYKWLKGGVEFVDAIPKNPSGKILRRILRDRAREMVKKGRLEAKL</sequence>
<feature type="domain" description="AMP-binding enzyme C-terminal" evidence="3">
    <location>
        <begin position="462"/>
        <end position="549"/>
    </location>
</feature>
<dbReference type="Pfam" id="PF13193">
    <property type="entry name" value="AMP-binding_C"/>
    <property type="match status" value="1"/>
</dbReference>
<dbReference type="Gene3D" id="3.30.300.30">
    <property type="match status" value="1"/>
</dbReference>
<gene>
    <name evidence="4" type="ORF">BDQ12DRAFT_686055</name>
</gene>
<dbReference type="PANTHER" id="PTHR24096">
    <property type="entry name" value="LONG-CHAIN-FATTY-ACID--COA LIGASE"/>
    <property type="match status" value="1"/>
</dbReference>
<dbReference type="Gene3D" id="3.40.50.12780">
    <property type="entry name" value="N-terminal domain of ligase-like"/>
    <property type="match status" value="1"/>
</dbReference>
<dbReference type="Proteomes" id="UP000308652">
    <property type="component" value="Unassembled WGS sequence"/>
</dbReference>
<dbReference type="STRING" id="68775.A0A5C3LUQ0"/>
<dbReference type="InterPro" id="IPR000873">
    <property type="entry name" value="AMP-dep_synth/lig_dom"/>
</dbReference>
<evidence type="ECO:0000313" key="5">
    <source>
        <dbReference type="Proteomes" id="UP000308652"/>
    </source>
</evidence>
<dbReference type="InterPro" id="IPR020845">
    <property type="entry name" value="AMP-binding_CS"/>
</dbReference>
<reference evidence="4 5" key="1">
    <citation type="journal article" date="2019" name="Nat. Ecol. Evol.">
        <title>Megaphylogeny resolves global patterns of mushroom evolution.</title>
        <authorList>
            <person name="Varga T."/>
            <person name="Krizsan K."/>
            <person name="Foldi C."/>
            <person name="Dima B."/>
            <person name="Sanchez-Garcia M."/>
            <person name="Sanchez-Ramirez S."/>
            <person name="Szollosi G.J."/>
            <person name="Szarkandi J.G."/>
            <person name="Papp V."/>
            <person name="Albert L."/>
            <person name="Andreopoulos W."/>
            <person name="Angelini C."/>
            <person name="Antonin V."/>
            <person name="Barry K.W."/>
            <person name="Bougher N.L."/>
            <person name="Buchanan P."/>
            <person name="Buyck B."/>
            <person name="Bense V."/>
            <person name="Catcheside P."/>
            <person name="Chovatia M."/>
            <person name="Cooper J."/>
            <person name="Damon W."/>
            <person name="Desjardin D."/>
            <person name="Finy P."/>
            <person name="Geml J."/>
            <person name="Haridas S."/>
            <person name="Hughes K."/>
            <person name="Justo A."/>
            <person name="Karasinski D."/>
            <person name="Kautmanova I."/>
            <person name="Kiss B."/>
            <person name="Kocsube S."/>
            <person name="Kotiranta H."/>
            <person name="LaButti K.M."/>
            <person name="Lechner B.E."/>
            <person name="Liimatainen K."/>
            <person name="Lipzen A."/>
            <person name="Lukacs Z."/>
            <person name="Mihaltcheva S."/>
            <person name="Morgado L.N."/>
            <person name="Niskanen T."/>
            <person name="Noordeloos M.E."/>
            <person name="Ohm R.A."/>
            <person name="Ortiz-Santana B."/>
            <person name="Ovrebo C."/>
            <person name="Racz N."/>
            <person name="Riley R."/>
            <person name="Savchenko A."/>
            <person name="Shiryaev A."/>
            <person name="Soop K."/>
            <person name="Spirin V."/>
            <person name="Szebenyi C."/>
            <person name="Tomsovsky M."/>
            <person name="Tulloss R.E."/>
            <person name="Uehling J."/>
            <person name="Grigoriev I.V."/>
            <person name="Vagvolgyi C."/>
            <person name="Papp T."/>
            <person name="Martin F.M."/>
            <person name="Miettinen O."/>
            <person name="Hibbett D.S."/>
            <person name="Nagy L.G."/>
        </authorList>
    </citation>
    <scope>NUCLEOTIDE SEQUENCE [LARGE SCALE GENOMIC DNA]</scope>
    <source>
        <strain evidence="4 5">CBS 166.37</strain>
    </source>
</reference>
<evidence type="ECO:0000256" key="1">
    <source>
        <dbReference type="SAM" id="Phobius"/>
    </source>
</evidence>
<dbReference type="SUPFAM" id="SSF56801">
    <property type="entry name" value="Acetyl-CoA synthetase-like"/>
    <property type="match status" value="1"/>
</dbReference>
<dbReference type="InterPro" id="IPR045851">
    <property type="entry name" value="AMP-bd_C_sf"/>
</dbReference>
<evidence type="ECO:0000259" key="2">
    <source>
        <dbReference type="Pfam" id="PF00501"/>
    </source>
</evidence>
<keyword evidence="5" id="KW-1185">Reference proteome</keyword>
<dbReference type="Pfam" id="PF00501">
    <property type="entry name" value="AMP-binding"/>
    <property type="match status" value="1"/>
</dbReference>
<dbReference type="CDD" id="cd05911">
    <property type="entry name" value="Firefly_Luc_like"/>
    <property type="match status" value="1"/>
</dbReference>
<organism evidence="4 5">
    <name type="scientific">Crucibulum laeve</name>
    <dbReference type="NCBI Taxonomy" id="68775"/>
    <lineage>
        <taxon>Eukaryota</taxon>
        <taxon>Fungi</taxon>
        <taxon>Dikarya</taxon>
        <taxon>Basidiomycota</taxon>
        <taxon>Agaricomycotina</taxon>
        <taxon>Agaricomycetes</taxon>
        <taxon>Agaricomycetidae</taxon>
        <taxon>Agaricales</taxon>
        <taxon>Agaricineae</taxon>
        <taxon>Nidulariaceae</taxon>
        <taxon>Crucibulum</taxon>
    </lineage>
</organism>
<keyword evidence="1" id="KW-0812">Transmembrane</keyword>
<keyword evidence="4" id="KW-0436">Ligase</keyword>
<dbReference type="PANTHER" id="PTHR24096:SF422">
    <property type="entry name" value="BCDNA.GH02901"/>
    <property type="match status" value="1"/>
</dbReference>
<accession>A0A5C3LUQ0</accession>
<dbReference type="GO" id="GO:0016405">
    <property type="term" value="F:CoA-ligase activity"/>
    <property type="evidence" value="ECO:0007669"/>
    <property type="project" value="TreeGrafter"/>
</dbReference>
<feature type="domain" description="AMP-dependent synthetase/ligase" evidence="2">
    <location>
        <begin position="30"/>
        <end position="413"/>
    </location>
</feature>
<dbReference type="InterPro" id="IPR042099">
    <property type="entry name" value="ANL_N_sf"/>
</dbReference>
<protein>
    <submittedName>
        <fullName evidence="4">Amp dependent CoA ligase</fullName>
    </submittedName>
</protein>
<dbReference type="PROSITE" id="PS00455">
    <property type="entry name" value="AMP_BINDING"/>
    <property type="match status" value="1"/>
</dbReference>
<keyword evidence="1" id="KW-0472">Membrane</keyword>
<dbReference type="EMBL" id="ML213611">
    <property type="protein sequence ID" value="TFK36899.1"/>
    <property type="molecule type" value="Genomic_DNA"/>
</dbReference>
<dbReference type="OrthoDB" id="6509636at2759"/>
<proteinExistence type="predicted"/>
<name>A0A5C3LUQ0_9AGAR</name>
<evidence type="ECO:0000313" key="4">
    <source>
        <dbReference type="EMBL" id="TFK36899.1"/>
    </source>
</evidence>